<feature type="domain" description="RagB/SusD" evidence="6">
    <location>
        <begin position="293"/>
        <end position="547"/>
    </location>
</feature>
<dbReference type="Proteomes" id="UP000294850">
    <property type="component" value="Unassembled WGS sequence"/>
</dbReference>
<evidence type="ECO:0000256" key="5">
    <source>
        <dbReference type="ARBA" id="ARBA00023237"/>
    </source>
</evidence>
<keyword evidence="5" id="KW-0998">Cell outer membrane</keyword>
<keyword evidence="9" id="KW-1185">Reference proteome</keyword>
<keyword evidence="4" id="KW-0472">Membrane</keyword>
<feature type="domain" description="SusD-like N-terminal" evidence="7">
    <location>
        <begin position="108"/>
        <end position="237"/>
    </location>
</feature>
<proteinExistence type="inferred from homology"/>
<dbReference type="EMBL" id="SMFL01000005">
    <property type="protein sequence ID" value="TDE14443.1"/>
    <property type="molecule type" value="Genomic_DNA"/>
</dbReference>
<dbReference type="Pfam" id="PF07980">
    <property type="entry name" value="SusD_RagB"/>
    <property type="match status" value="1"/>
</dbReference>
<dbReference type="Pfam" id="PF14322">
    <property type="entry name" value="SusD-like_3"/>
    <property type="match status" value="1"/>
</dbReference>
<evidence type="ECO:0000256" key="2">
    <source>
        <dbReference type="ARBA" id="ARBA00006275"/>
    </source>
</evidence>
<dbReference type="PROSITE" id="PS51257">
    <property type="entry name" value="PROKAR_LIPOPROTEIN"/>
    <property type="match status" value="1"/>
</dbReference>
<comment type="caution">
    <text evidence="8">The sequence shown here is derived from an EMBL/GenBank/DDBJ whole genome shotgun (WGS) entry which is preliminary data.</text>
</comment>
<dbReference type="AlphaFoldDB" id="A0A4R5DU49"/>
<dbReference type="InterPro" id="IPR011990">
    <property type="entry name" value="TPR-like_helical_dom_sf"/>
</dbReference>
<gene>
    <name evidence="8" type="ORF">E0F88_14675</name>
</gene>
<evidence type="ECO:0000256" key="4">
    <source>
        <dbReference type="ARBA" id="ARBA00023136"/>
    </source>
</evidence>
<evidence type="ECO:0000313" key="9">
    <source>
        <dbReference type="Proteomes" id="UP000294850"/>
    </source>
</evidence>
<dbReference type="SUPFAM" id="SSF48452">
    <property type="entry name" value="TPR-like"/>
    <property type="match status" value="1"/>
</dbReference>
<evidence type="ECO:0000256" key="1">
    <source>
        <dbReference type="ARBA" id="ARBA00004442"/>
    </source>
</evidence>
<dbReference type="GO" id="GO:0009279">
    <property type="term" value="C:cell outer membrane"/>
    <property type="evidence" value="ECO:0007669"/>
    <property type="project" value="UniProtKB-SubCell"/>
</dbReference>
<evidence type="ECO:0000256" key="3">
    <source>
        <dbReference type="ARBA" id="ARBA00022729"/>
    </source>
</evidence>
<evidence type="ECO:0000313" key="8">
    <source>
        <dbReference type="EMBL" id="TDE14443.1"/>
    </source>
</evidence>
<comment type="similarity">
    <text evidence="2">Belongs to the SusD family.</text>
</comment>
<dbReference type="Gene3D" id="1.25.40.390">
    <property type="match status" value="1"/>
</dbReference>
<keyword evidence="3" id="KW-0732">Signal</keyword>
<organism evidence="8 9">
    <name type="scientific">Dyadobacter psychrotolerans</name>
    <dbReference type="NCBI Taxonomy" id="2541721"/>
    <lineage>
        <taxon>Bacteria</taxon>
        <taxon>Pseudomonadati</taxon>
        <taxon>Bacteroidota</taxon>
        <taxon>Cytophagia</taxon>
        <taxon>Cytophagales</taxon>
        <taxon>Spirosomataceae</taxon>
        <taxon>Dyadobacter</taxon>
    </lineage>
</organism>
<name>A0A4R5DU49_9BACT</name>
<accession>A0A4R5DU49</accession>
<comment type="subcellular location">
    <subcellularLocation>
        <location evidence="1">Cell outer membrane</location>
    </subcellularLocation>
</comment>
<protein>
    <submittedName>
        <fullName evidence="8">RagB/SusD family nutrient uptake outer membrane protein</fullName>
    </submittedName>
</protein>
<reference evidence="8 9" key="1">
    <citation type="submission" date="2019-03" db="EMBL/GenBank/DDBJ databases">
        <title>Dyadobacter AR-3-6 sp. nov., isolated from arctic soil.</title>
        <authorList>
            <person name="Chaudhary D.K."/>
        </authorList>
    </citation>
    <scope>NUCLEOTIDE SEQUENCE [LARGE SCALE GENOMIC DNA]</scope>
    <source>
        <strain evidence="8 9">AR-3-6</strain>
    </source>
</reference>
<evidence type="ECO:0000259" key="6">
    <source>
        <dbReference type="Pfam" id="PF07980"/>
    </source>
</evidence>
<sequence length="547" mass="62762">MLDFKMRTMKNRFRKVLSVILMAMMLISCSEDYLIRDNPTATTDDKWWKLESDLRSYLELIYNNSISPGALITGVTFQANCRMQMSGVTDESVFRANFGSWHDFPLGSATTSNAYLADLYSQNYRDIRNTSRILENYTRVYIEDAAVKERYAAEARALRAYAHLKLFQFFGPVPIITRSISVEEARNTPRNTEEEVVRFISSQLDSAAAVLPASYPTSDAYRISKGACYAMQVQLYLTVKNYIKTIEYARKLIDLNTYDLHYATSATVNSYEQLFSYNALENKERILFRRTGNSGAFFRFGPKSLAGQATNSPTAVMVNSYETRQGKTLQELGNDSLQIYWKNPLYKNNRDPRLSVSVLFPGQTFVNRLLDPFSGTADPIGAAQSTQTGFWIRKYVDAADVSRANSGTLNFMVIRYAEVLLSYVEALVESGQWQHADVKLYLNKIRNRAKMPDYDETVYNNQEKLRELYRRERKVELAFEGQRLFDIRRWRIGEQVLNGPAQGAINPVTNQPVVVETRVFDPRRDYLWPIPLVEMNGNSAMKQNPGW</sequence>
<dbReference type="InterPro" id="IPR033985">
    <property type="entry name" value="SusD-like_N"/>
</dbReference>
<dbReference type="InterPro" id="IPR012944">
    <property type="entry name" value="SusD_RagB_dom"/>
</dbReference>
<evidence type="ECO:0000259" key="7">
    <source>
        <dbReference type="Pfam" id="PF14322"/>
    </source>
</evidence>
<dbReference type="OrthoDB" id="5694214at2"/>